<dbReference type="Gene3D" id="3.40.50.150">
    <property type="entry name" value="Vaccinia Virus protein VP39"/>
    <property type="match status" value="1"/>
</dbReference>
<protein>
    <submittedName>
        <fullName evidence="6">23S rRNA (Adenine1618-N6)-methyltransferase</fullName>
        <ecNumber evidence="6">2.1.1.181</ecNumber>
    </submittedName>
</protein>
<evidence type="ECO:0000313" key="6">
    <source>
        <dbReference type="EMBL" id="MBB4077718.1"/>
    </source>
</evidence>
<dbReference type="SUPFAM" id="SSF53335">
    <property type="entry name" value="S-adenosyl-L-methionine-dependent methyltransferases"/>
    <property type="match status" value="1"/>
</dbReference>
<dbReference type="GO" id="GO:0052907">
    <property type="term" value="F:23S rRNA (adenine(1618)-N(6))-methyltransferase activity"/>
    <property type="evidence" value="ECO:0007669"/>
    <property type="project" value="UniProtKB-EC"/>
</dbReference>
<dbReference type="PIRSF" id="PIRSF029038">
    <property type="entry name" value="Mtase_YbiN_prd"/>
    <property type="match status" value="1"/>
</dbReference>
<dbReference type="AlphaFoldDB" id="A0A840E6J0"/>
<dbReference type="EMBL" id="JACIFF010000001">
    <property type="protein sequence ID" value="MBB4077718.1"/>
    <property type="molecule type" value="Genomic_DNA"/>
</dbReference>
<keyword evidence="7" id="KW-1185">Reference proteome</keyword>
<keyword evidence="4 6" id="KW-0808">Transferase</keyword>
<reference evidence="6 7" key="1">
    <citation type="submission" date="2020-08" db="EMBL/GenBank/DDBJ databases">
        <title>Genomic Encyclopedia of Type Strains, Phase IV (KMG-IV): sequencing the most valuable type-strain genomes for metagenomic binning, comparative biology and taxonomic classification.</title>
        <authorList>
            <person name="Goeker M."/>
        </authorList>
    </citation>
    <scope>NUCLEOTIDE SEQUENCE [LARGE SCALE GENOMIC DNA]</scope>
    <source>
        <strain evidence="6 7">DSM 105137</strain>
    </source>
</reference>
<evidence type="ECO:0000256" key="4">
    <source>
        <dbReference type="ARBA" id="ARBA00022679"/>
    </source>
</evidence>
<keyword evidence="3 6" id="KW-0489">Methyltransferase</keyword>
<dbReference type="GO" id="GO:0005737">
    <property type="term" value="C:cytoplasm"/>
    <property type="evidence" value="ECO:0007669"/>
    <property type="project" value="InterPro"/>
</dbReference>
<name>A0A840E6J0_9BACT</name>
<evidence type="ECO:0000256" key="1">
    <source>
        <dbReference type="ARBA" id="ARBA00022490"/>
    </source>
</evidence>
<dbReference type="Proteomes" id="UP000576209">
    <property type="component" value="Unassembled WGS sequence"/>
</dbReference>
<keyword evidence="1" id="KW-0963">Cytoplasm</keyword>
<dbReference type="RefSeq" id="WP_183493961.1">
    <property type="nucleotide sequence ID" value="NZ_JACIFF010000001.1"/>
</dbReference>
<keyword evidence="2" id="KW-0698">rRNA processing</keyword>
<dbReference type="CDD" id="cd02440">
    <property type="entry name" value="AdoMet_MTases"/>
    <property type="match status" value="1"/>
</dbReference>
<dbReference type="InterPro" id="IPR016909">
    <property type="entry name" value="rRNA_lsu_MeTfrase_F"/>
</dbReference>
<dbReference type="EC" id="2.1.1.181" evidence="6"/>
<dbReference type="InterPro" id="IPR010286">
    <property type="entry name" value="METTL16/RlmF"/>
</dbReference>
<sequence>MHEKNRYRDQHDFSALCALEPELRPFLTVTPDDRVSLDFSHPRAVYLLNRTLLLRDYKLKHWDIPAENLTPPIPGRLDYIHALHDLCPDTKRVLDIGTGASLIYPILGVGEYGWSFVGSEINATSVKVARALIQFNPSLRRRVEVRQQPDPSRIFDGIIVDGESFDLIMCNPPFFDSREAATLAARKKWEKLGRSDGGLAFGGADRELWTVGGEPSFLRTMIEESATYASRVGWFTTLVSKRGYLKQALAHLEQRQASEVKEIRLAQGNKQMRILAWRY</sequence>
<accession>A0A840E6J0</accession>
<dbReference type="Pfam" id="PF05971">
    <property type="entry name" value="Methyltransf_10"/>
    <property type="match status" value="1"/>
</dbReference>
<dbReference type="GO" id="GO:0070475">
    <property type="term" value="P:rRNA base methylation"/>
    <property type="evidence" value="ECO:0007669"/>
    <property type="project" value="TreeGrafter"/>
</dbReference>
<organism evidence="6 7">
    <name type="scientific">Neolewinella aquimaris</name>
    <dbReference type="NCBI Taxonomy" id="1835722"/>
    <lineage>
        <taxon>Bacteria</taxon>
        <taxon>Pseudomonadati</taxon>
        <taxon>Bacteroidota</taxon>
        <taxon>Saprospiria</taxon>
        <taxon>Saprospirales</taxon>
        <taxon>Lewinellaceae</taxon>
        <taxon>Neolewinella</taxon>
    </lineage>
</organism>
<keyword evidence="5" id="KW-0949">S-adenosyl-L-methionine</keyword>
<evidence type="ECO:0000256" key="2">
    <source>
        <dbReference type="ARBA" id="ARBA00022552"/>
    </source>
</evidence>
<evidence type="ECO:0000256" key="3">
    <source>
        <dbReference type="ARBA" id="ARBA00022603"/>
    </source>
</evidence>
<evidence type="ECO:0000313" key="7">
    <source>
        <dbReference type="Proteomes" id="UP000576209"/>
    </source>
</evidence>
<evidence type="ECO:0000256" key="5">
    <source>
        <dbReference type="ARBA" id="ARBA00022691"/>
    </source>
</evidence>
<dbReference type="InterPro" id="IPR029063">
    <property type="entry name" value="SAM-dependent_MTases_sf"/>
</dbReference>
<proteinExistence type="predicted"/>
<dbReference type="PANTHER" id="PTHR13393">
    <property type="entry name" value="SAM-DEPENDENT METHYLTRANSFERASE"/>
    <property type="match status" value="1"/>
</dbReference>
<dbReference type="PANTHER" id="PTHR13393:SF0">
    <property type="entry name" value="RNA N6-ADENOSINE-METHYLTRANSFERASE METTL16"/>
    <property type="match status" value="1"/>
</dbReference>
<comment type="caution">
    <text evidence="6">The sequence shown here is derived from an EMBL/GenBank/DDBJ whole genome shotgun (WGS) entry which is preliminary data.</text>
</comment>
<dbReference type="NCBIfam" id="NF008725">
    <property type="entry name" value="PRK11727.1"/>
    <property type="match status" value="1"/>
</dbReference>
<gene>
    <name evidence="6" type="ORF">GGR28_000319</name>
</gene>